<dbReference type="EMBL" id="CP003096">
    <property type="protein sequence ID" value="AER66026.1"/>
    <property type="molecule type" value="Genomic_DNA"/>
</dbReference>
<dbReference type="SUPFAM" id="SSF53383">
    <property type="entry name" value="PLP-dependent transferases"/>
    <property type="match status" value="1"/>
</dbReference>
<comment type="cofactor">
    <cofactor evidence="1 3">
        <name>pyridoxal 5'-phosphate</name>
        <dbReference type="ChEBI" id="CHEBI:597326"/>
    </cofactor>
</comment>
<evidence type="ECO:0000256" key="2">
    <source>
        <dbReference type="ARBA" id="ARBA00022898"/>
    </source>
</evidence>
<protein>
    <recommendedName>
        <fullName evidence="3">Aminotransferase</fullName>
        <ecNumber evidence="3">2.6.1.-</ecNumber>
    </recommendedName>
</protein>
<reference evidence="5 6" key="2">
    <citation type="journal article" date="2012" name="Stand. Genomic Sci.">
        <title>Genome sequence of the moderately thermophilic, amino-acid-degrading and sulfur-reducing bacterium Thermovirga lienii type strain (Cas60314(T)).</title>
        <authorList>
            <person name="Goker M."/>
            <person name="Saunders E."/>
            <person name="Lapidus A."/>
            <person name="Nolan M."/>
            <person name="Lucas S."/>
            <person name="Hammon N."/>
            <person name="Deshpande S."/>
            <person name="Cheng J.F."/>
            <person name="Han C."/>
            <person name="Tapia R."/>
            <person name="Goodwin L.A."/>
            <person name="Pitluck S."/>
            <person name="Liolios K."/>
            <person name="Mavromatis K."/>
            <person name="Pagani I."/>
            <person name="Ivanova N."/>
            <person name="Mikhailova N."/>
            <person name="Pati A."/>
            <person name="Chen A."/>
            <person name="Palaniappan K."/>
            <person name="Land M."/>
            <person name="Chang Y.J."/>
            <person name="Jeffries C.D."/>
            <person name="Brambilla E.M."/>
            <person name="Rohde M."/>
            <person name="Spring S."/>
            <person name="Detter J.C."/>
            <person name="Woyke T."/>
            <person name="Bristow J."/>
            <person name="Eisen J.A."/>
            <person name="Markowitz V."/>
            <person name="Hugenholtz P."/>
            <person name="Kyrpides N.C."/>
            <person name="Klenk H.P."/>
        </authorList>
    </citation>
    <scope>NUCLEOTIDE SEQUENCE [LARGE SCALE GENOMIC DNA]</scope>
    <source>
        <strain evidence="6">ATCC BAA-1197 / DSM 17291 / Cas60314</strain>
    </source>
</reference>
<dbReference type="InterPro" id="IPR015421">
    <property type="entry name" value="PyrdxlP-dep_Trfase_major"/>
</dbReference>
<dbReference type="Pfam" id="PF00155">
    <property type="entry name" value="Aminotran_1_2"/>
    <property type="match status" value="1"/>
</dbReference>
<sequence>MWKGKLPREIFEIGQEGYVSAGEVTYPEGIEVIDCELGTSPLGMSERVCRLLKEGKTCNLCDYPEPEPNDLKVGIVKAHSSWKISPEEVLVGGGSIGVLVSLFRVLLRPGSVMLGVSPQFTDVPLQALYNGASYESINLEAPRYSIDKNRILEALDRKPEVLYIDRPNNPTGQVLSLDDLAELARAAMKTGTWVIADEAYGDFLPDEESAAVLDFPNLVICRSFSKGLGVAGIRVGFAVCRDRELAALYRKIQPPFVIGTLDACIALEVLKDGKALDAVRDYVKKAKSKVLELVSQKQGWSVADTDQRVPIFLLSQEAGNIVKRLADVGIACAPGSGYFNLDDRSARLRVPSPDKLEAFLERLNIIGDIP</sequence>
<dbReference type="GO" id="GO:0008483">
    <property type="term" value="F:transaminase activity"/>
    <property type="evidence" value="ECO:0007669"/>
    <property type="project" value="UniProtKB-KW"/>
</dbReference>
<reference evidence="6" key="1">
    <citation type="submission" date="2011-10" db="EMBL/GenBank/DDBJ databases">
        <title>The complete genome of chromosome of Thermovirga lienii DSM 17291.</title>
        <authorList>
            <consortium name="US DOE Joint Genome Institute (JGI-PGF)"/>
            <person name="Lucas S."/>
            <person name="Copeland A."/>
            <person name="Lapidus A."/>
            <person name="Glavina del Rio T."/>
            <person name="Dalin E."/>
            <person name="Tice H."/>
            <person name="Bruce D."/>
            <person name="Goodwin L."/>
            <person name="Pitluck S."/>
            <person name="Peters L."/>
            <person name="Mikhailova N."/>
            <person name="Saunders E."/>
            <person name="Kyrpides N."/>
            <person name="Mavromatis K."/>
            <person name="Ivanova N."/>
            <person name="Last F.I."/>
            <person name="Brettin T."/>
            <person name="Detter J.C."/>
            <person name="Han C."/>
            <person name="Larimer F."/>
            <person name="Land M."/>
            <person name="Hauser L."/>
            <person name="Markowitz V."/>
            <person name="Cheng J.-F."/>
            <person name="Hugenholtz P."/>
            <person name="Woyke T."/>
            <person name="Wu D."/>
            <person name="Spring S."/>
            <person name="Schroeder M."/>
            <person name="Brambilla E.-M."/>
            <person name="Klenk H.-P."/>
            <person name="Eisen J.A."/>
        </authorList>
    </citation>
    <scope>NUCLEOTIDE SEQUENCE [LARGE SCALE GENOMIC DNA]</scope>
    <source>
        <strain evidence="6">ATCC BAA-1197 / DSM 17291 / Cas60314</strain>
    </source>
</reference>
<dbReference type="Gene3D" id="3.90.1150.10">
    <property type="entry name" value="Aspartate Aminotransferase, domain 1"/>
    <property type="match status" value="1"/>
</dbReference>
<comment type="similarity">
    <text evidence="3">Belongs to the class-I pyridoxal-phosphate-dependent aminotransferase family.</text>
</comment>
<keyword evidence="3 5" id="KW-0032">Aminotransferase</keyword>
<feature type="domain" description="Aminotransferase class I/classII large" evidence="4">
    <location>
        <begin position="63"/>
        <end position="363"/>
    </location>
</feature>
<dbReference type="InterPro" id="IPR015422">
    <property type="entry name" value="PyrdxlP-dep_Trfase_small"/>
</dbReference>
<dbReference type="eggNOG" id="COG0079">
    <property type="taxonomic scope" value="Bacteria"/>
</dbReference>
<evidence type="ECO:0000259" key="4">
    <source>
        <dbReference type="Pfam" id="PF00155"/>
    </source>
</evidence>
<dbReference type="InterPro" id="IPR015424">
    <property type="entry name" value="PyrdxlP-dep_Trfase"/>
</dbReference>
<dbReference type="CDD" id="cd00609">
    <property type="entry name" value="AAT_like"/>
    <property type="match status" value="1"/>
</dbReference>
<dbReference type="EC" id="2.6.1.-" evidence="3"/>
<dbReference type="AlphaFoldDB" id="G7V6R7"/>
<dbReference type="PANTHER" id="PTHR42885">
    <property type="entry name" value="HISTIDINOL-PHOSPHATE AMINOTRANSFERASE-RELATED"/>
    <property type="match status" value="1"/>
</dbReference>
<keyword evidence="3 5" id="KW-0808">Transferase</keyword>
<evidence type="ECO:0000313" key="6">
    <source>
        <dbReference type="Proteomes" id="UP000005868"/>
    </source>
</evidence>
<gene>
    <name evidence="5" type="ordered locus">Tlie_0286</name>
</gene>
<dbReference type="KEGG" id="tli:Tlie_0286"/>
<dbReference type="InterPro" id="IPR004839">
    <property type="entry name" value="Aminotransferase_I/II_large"/>
</dbReference>
<keyword evidence="6" id="KW-1185">Reference proteome</keyword>
<dbReference type="Gene3D" id="3.40.640.10">
    <property type="entry name" value="Type I PLP-dependent aspartate aminotransferase-like (Major domain)"/>
    <property type="match status" value="1"/>
</dbReference>
<evidence type="ECO:0000256" key="3">
    <source>
        <dbReference type="RuleBase" id="RU000481"/>
    </source>
</evidence>
<dbReference type="HOGENOM" id="CLU_017584_3_2_0"/>
<dbReference type="PANTHER" id="PTHR42885:SF1">
    <property type="entry name" value="THREONINE-PHOSPHATE DECARBOXYLASE"/>
    <property type="match status" value="1"/>
</dbReference>
<proteinExistence type="inferred from homology"/>
<dbReference type="InterPro" id="IPR004838">
    <property type="entry name" value="NHTrfase_class1_PyrdxlP-BS"/>
</dbReference>
<dbReference type="STRING" id="580340.Tlie_0286"/>
<dbReference type="GO" id="GO:0030170">
    <property type="term" value="F:pyridoxal phosphate binding"/>
    <property type="evidence" value="ECO:0007669"/>
    <property type="project" value="InterPro"/>
</dbReference>
<keyword evidence="2" id="KW-0663">Pyridoxal phosphate</keyword>
<dbReference type="PROSITE" id="PS00105">
    <property type="entry name" value="AA_TRANSFER_CLASS_1"/>
    <property type="match status" value="1"/>
</dbReference>
<accession>G7V6R7</accession>
<name>G7V6R7_THELD</name>
<dbReference type="Proteomes" id="UP000005868">
    <property type="component" value="Chromosome"/>
</dbReference>
<evidence type="ECO:0000313" key="5">
    <source>
        <dbReference type="EMBL" id="AER66026.1"/>
    </source>
</evidence>
<dbReference type="OrthoDB" id="9813612at2"/>
<evidence type="ECO:0000256" key="1">
    <source>
        <dbReference type="ARBA" id="ARBA00001933"/>
    </source>
</evidence>
<organism evidence="5 6">
    <name type="scientific">Thermovirga lienii (strain ATCC BAA-1197 / DSM 17291 / Cas60314)</name>
    <dbReference type="NCBI Taxonomy" id="580340"/>
    <lineage>
        <taxon>Bacteria</taxon>
        <taxon>Thermotogati</taxon>
        <taxon>Synergistota</taxon>
        <taxon>Synergistia</taxon>
        <taxon>Synergistales</taxon>
        <taxon>Thermovirgaceae</taxon>
        <taxon>Thermovirga</taxon>
    </lineage>
</organism>